<evidence type="ECO:0000256" key="6">
    <source>
        <dbReference type="ARBA" id="ARBA00023004"/>
    </source>
</evidence>
<dbReference type="PRINTS" id="PR00385">
    <property type="entry name" value="P450"/>
</dbReference>
<evidence type="ECO:0000256" key="3">
    <source>
        <dbReference type="ARBA" id="ARBA00022617"/>
    </source>
</evidence>
<evidence type="ECO:0000313" key="12">
    <source>
        <dbReference type="Proteomes" id="UP000276133"/>
    </source>
</evidence>
<reference evidence="11 12" key="1">
    <citation type="journal article" date="2018" name="Sci. Rep.">
        <title>Genomic signatures of local adaptation to the degree of environmental predictability in rotifers.</title>
        <authorList>
            <person name="Franch-Gras L."/>
            <person name="Hahn C."/>
            <person name="Garcia-Roger E.M."/>
            <person name="Carmona M.J."/>
            <person name="Serra M."/>
            <person name="Gomez A."/>
        </authorList>
    </citation>
    <scope>NUCLEOTIDE SEQUENCE [LARGE SCALE GENOMIC DNA]</scope>
    <source>
        <strain evidence="11">HYR1</strain>
    </source>
</reference>
<dbReference type="InterPro" id="IPR017972">
    <property type="entry name" value="Cyt_P450_CS"/>
</dbReference>
<dbReference type="GO" id="GO:0016705">
    <property type="term" value="F:oxidoreductase activity, acting on paired donors, with incorporation or reduction of molecular oxygen"/>
    <property type="evidence" value="ECO:0007669"/>
    <property type="project" value="InterPro"/>
</dbReference>
<keyword evidence="7 10" id="KW-0503">Monooxygenase</keyword>
<dbReference type="PANTHER" id="PTHR24302:SF15">
    <property type="entry name" value="FATTY-ACID PEROXYGENASE"/>
    <property type="match status" value="1"/>
</dbReference>
<dbReference type="EMBL" id="REGN01002991">
    <property type="protein sequence ID" value="RNA25033.1"/>
    <property type="molecule type" value="Genomic_DNA"/>
</dbReference>
<dbReference type="Proteomes" id="UP000276133">
    <property type="component" value="Unassembled WGS sequence"/>
</dbReference>
<dbReference type="SUPFAM" id="SSF48264">
    <property type="entry name" value="Cytochrome P450"/>
    <property type="match status" value="1"/>
</dbReference>
<dbReference type="GO" id="GO:0020037">
    <property type="term" value="F:heme binding"/>
    <property type="evidence" value="ECO:0007669"/>
    <property type="project" value="InterPro"/>
</dbReference>
<sequence length="461" mass="54120">KYSEVLMKWTKQLGKTFGYYQGHLPILVTSDLDMIQEVFVKQSKNFSARKRVPGSKDDFSLDHMLFTATGTRWKIIRNIVNPTFSSAKLRDLSHLLINCTSRLNFILEKEIQNEIDISEFFKRFTMDSIWSCAFGIDAKIQENPQNEYNRRSEAIFLFLGKENAISFVTNYLHEFQDIILKLALFSENYLNRFVDFTKYDPLYWFMNHLFKIVEIRKCDENRRRDYLQLLIDAEADIDYTKLASEFNNAPLDKKLSINGIKLNLISFMLAGYETTSSALTYACFVLVKYQDEQKKLYQIIKSHFSSDRQIDSENVQKIEYLDFFLKEVLRFYPLANPAVNRRCTKTTWVKGIMIPKDLVISIDVMSLHFDAELWGPVNPNLFYPKRHEVKRNPLAFMAFGNGPRYCLGMKFALLELKIALCKLLINFELLPTESFPIELEIIETIVRRPKNGLKIFLKKRE</sequence>
<organism evidence="11 12">
    <name type="scientific">Brachionus plicatilis</name>
    <name type="common">Marine rotifer</name>
    <name type="synonym">Brachionus muelleri</name>
    <dbReference type="NCBI Taxonomy" id="10195"/>
    <lineage>
        <taxon>Eukaryota</taxon>
        <taxon>Metazoa</taxon>
        <taxon>Spiralia</taxon>
        <taxon>Gnathifera</taxon>
        <taxon>Rotifera</taxon>
        <taxon>Eurotatoria</taxon>
        <taxon>Monogononta</taxon>
        <taxon>Pseudotrocha</taxon>
        <taxon>Ploima</taxon>
        <taxon>Brachionidae</taxon>
        <taxon>Brachionus</taxon>
    </lineage>
</organism>
<name>A0A3M7RN82_BRAPC</name>
<dbReference type="Gene3D" id="1.10.630.10">
    <property type="entry name" value="Cytochrome P450"/>
    <property type="match status" value="1"/>
</dbReference>
<evidence type="ECO:0000256" key="9">
    <source>
        <dbReference type="PIRSR" id="PIRSR602401-1"/>
    </source>
</evidence>
<gene>
    <name evidence="11" type="ORF">BpHYR1_036848</name>
</gene>
<dbReference type="InterPro" id="IPR050705">
    <property type="entry name" value="Cytochrome_P450_3A"/>
</dbReference>
<evidence type="ECO:0000256" key="2">
    <source>
        <dbReference type="ARBA" id="ARBA00010617"/>
    </source>
</evidence>
<dbReference type="OrthoDB" id="2789670at2759"/>
<dbReference type="GO" id="GO:0005506">
    <property type="term" value="F:iron ion binding"/>
    <property type="evidence" value="ECO:0007669"/>
    <property type="project" value="InterPro"/>
</dbReference>
<keyword evidence="12" id="KW-1185">Reference proteome</keyword>
<comment type="similarity">
    <text evidence="2 10">Belongs to the cytochrome P450 family.</text>
</comment>
<feature type="non-terminal residue" evidence="11">
    <location>
        <position position="1"/>
    </location>
</feature>
<keyword evidence="5 10" id="KW-0560">Oxidoreductase</keyword>
<evidence type="ECO:0000256" key="1">
    <source>
        <dbReference type="ARBA" id="ARBA00001971"/>
    </source>
</evidence>
<evidence type="ECO:0000313" key="11">
    <source>
        <dbReference type="EMBL" id="RNA25033.1"/>
    </source>
</evidence>
<comment type="cofactor">
    <cofactor evidence="1 9">
        <name>heme</name>
        <dbReference type="ChEBI" id="CHEBI:30413"/>
    </cofactor>
</comment>
<dbReference type="PANTHER" id="PTHR24302">
    <property type="entry name" value="CYTOCHROME P450 FAMILY 3"/>
    <property type="match status" value="1"/>
</dbReference>
<evidence type="ECO:0000256" key="8">
    <source>
        <dbReference type="ARBA" id="ARBA00043906"/>
    </source>
</evidence>
<dbReference type="InterPro" id="IPR001128">
    <property type="entry name" value="Cyt_P450"/>
</dbReference>
<dbReference type="STRING" id="10195.A0A3M7RN82"/>
<dbReference type="AlphaFoldDB" id="A0A3M7RN82"/>
<dbReference type="InterPro" id="IPR036396">
    <property type="entry name" value="Cyt_P450_sf"/>
</dbReference>
<feature type="binding site" description="axial binding residue" evidence="9">
    <location>
        <position position="406"/>
    </location>
    <ligand>
        <name>heme</name>
        <dbReference type="ChEBI" id="CHEBI:30413"/>
    </ligand>
    <ligandPart>
        <name>Fe</name>
        <dbReference type="ChEBI" id="CHEBI:18248"/>
    </ligandPart>
</feature>
<evidence type="ECO:0000256" key="10">
    <source>
        <dbReference type="RuleBase" id="RU000461"/>
    </source>
</evidence>
<proteinExistence type="inferred from homology"/>
<comment type="function">
    <text evidence="8">Cytochromes P450 are a group of heme-thiolate monooxygenases. They oxidize a variety of structurally unrelated compounds, including steroids, fatty acids, and xenobiotics.</text>
</comment>
<keyword evidence="3 9" id="KW-0349">Heme</keyword>
<dbReference type="PRINTS" id="PR00463">
    <property type="entry name" value="EP450I"/>
</dbReference>
<accession>A0A3M7RN82</accession>
<keyword evidence="4 9" id="KW-0479">Metal-binding</keyword>
<evidence type="ECO:0000256" key="4">
    <source>
        <dbReference type="ARBA" id="ARBA00022723"/>
    </source>
</evidence>
<dbReference type="InterPro" id="IPR002401">
    <property type="entry name" value="Cyt_P450_E_grp-I"/>
</dbReference>
<dbReference type="Pfam" id="PF00067">
    <property type="entry name" value="p450"/>
    <property type="match status" value="1"/>
</dbReference>
<evidence type="ECO:0000256" key="5">
    <source>
        <dbReference type="ARBA" id="ARBA00023002"/>
    </source>
</evidence>
<protein>
    <submittedName>
        <fullName evidence="11">Cytochrome p450-like protein</fullName>
    </submittedName>
</protein>
<dbReference type="PROSITE" id="PS00086">
    <property type="entry name" value="CYTOCHROME_P450"/>
    <property type="match status" value="1"/>
</dbReference>
<dbReference type="GO" id="GO:0008395">
    <property type="term" value="F:steroid hydroxylase activity"/>
    <property type="evidence" value="ECO:0007669"/>
    <property type="project" value="TreeGrafter"/>
</dbReference>
<comment type="caution">
    <text evidence="11">The sequence shown here is derived from an EMBL/GenBank/DDBJ whole genome shotgun (WGS) entry which is preliminary data.</text>
</comment>
<evidence type="ECO:0000256" key="7">
    <source>
        <dbReference type="ARBA" id="ARBA00023033"/>
    </source>
</evidence>
<keyword evidence="6 9" id="KW-0408">Iron</keyword>
<dbReference type="FunFam" id="1.10.630.10:FF:000182">
    <property type="entry name" value="Cytochrome P450 3A4"/>
    <property type="match status" value="1"/>
</dbReference>